<feature type="signal peptide" evidence="1">
    <location>
        <begin position="1"/>
        <end position="18"/>
    </location>
</feature>
<reference evidence="2 3" key="1">
    <citation type="submission" date="2020-04" db="EMBL/GenBank/DDBJ databases">
        <authorList>
            <person name="De Canck E."/>
        </authorList>
    </citation>
    <scope>NUCLEOTIDE SEQUENCE [LARGE SCALE GENOMIC DNA]</scope>
    <source>
        <strain evidence="2 3">LMG 28138</strain>
    </source>
</reference>
<dbReference type="Proteomes" id="UP000494115">
    <property type="component" value="Unassembled WGS sequence"/>
</dbReference>
<evidence type="ECO:0000313" key="2">
    <source>
        <dbReference type="EMBL" id="CAB3791694.1"/>
    </source>
</evidence>
<evidence type="ECO:0000256" key="1">
    <source>
        <dbReference type="SAM" id="SignalP"/>
    </source>
</evidence>
<protein>
    <recommendedName>
        <fullName evidence="4">Lipoprotein</fullName>
    </recommendedName>
</protein>
<dbReference type="AlphaFoldDB" id="A0A6S7B8W9"/>
<dbReference type="RefSeq" id="WP_175105741.1">
    <property type="nucleotide sequence ID" value="NZ_CADIKM010000014.1"/>
</dbReference>
<feature type="chain" id="PRO_5028820504" description="Lipoprotein" evidence="1">
    <location>
        <begin position="19"/>
        <end position="117"/>
    </location>
</feature>
<proteinExistence type="predicted"/>
<dbReference type="EMBL" id="CADIKM010000014">
    <property type="protein sequence ID" value="CAB3791694.1"/>
    <property type="molecule type" value="Genomic_DNA"/>
</dbReference>
<keyword evidence="3" id="KW-1185">Reference proteome</keyword>
<sequence length="117" mass="12372">MPVRLHSILALLMLAGLAACTLPEIPSFSASRFEAPELKADRAQLQGQGYSQAYIDGHVEGCGTGYKSAGNLDFSWTNDGPTLSGADYLAGWNAGFALCRGKYEDYGVNATPAAPKQ</sequence>
<dbReference type="PROSITE" id="PS51257">
    <property type="entry name" value="PROKAR_LIPOPROTEIN"/>
    <property type="match status" value="1"/>
</dbReference>
<accession>A0A6S7B8W9</accession>
<organism evidence="2 3">
    <name type="scientific">Pararobbsia alpina</name>
    <dbReference type="NCBI Taxonomy" id="621374"/>
    <lineage>
        <taxon>Bacteria</taxon>
        <taxon>Pseudomonadati</taxon>
        <taxon>Pseudomonadota</taxon>
        <taxon>Betaproteobacteria</taxon>
        <taxon>Burkholderiales</taxon>
        <taxon>Burkholderiaceae</taxon>
        <taxon>Pararobbsia</taxon>
    </lineage>
</organism>
<gene>
    <name evidence="2" type="ORF">LMG28138_03213</name>
</gene>
<keyword evidence="1" id="KW-0732">Signal</keyword>
<name>A0A6S7B8W9_9BURK</name>
<evidence type="ECO:0000313" key="3">
    <source>
        <dbReference type="Proteomes" id="UP000494115"/>
    </source>
</evidence>
<evidence type="ECO:0008006" key="4">
    <source>
        <dbReference type="Google" id="ProtNLM"/>
    </source>
</evidence>